<keyword evidence="1" id="KW-0813">Transport</keyword>
<keyword evidence="4" id="KW-0249">Electron transport</keyword>
<dbReference type="PANTHER" id="PTHR43551:SF1">
    <property type="entry name" value="HETERODISULFIDE REDUCTASE"/>
    <property type="match status" value="1"/>
</dbReference>
<evidence type="ECO:0000259" key="7">
    <source>
        <dbReference type="PROSITE" id="PS51379"/>
    </source>
</evidence>
<dbReference type="PANTHER" id="PTHR43551">
    <property type="entry name" value="FUMARATE REDUCTASE IRON-SULFUR SUBUNIT"/>
    <property type="match status" value="1"/>
</dbReference>
<dbReference type="SUPFAM" id="SSF46548">
    <property type="entry name" value="alpha-helical ferredoxin"/>
    <property type="match status" value="1"/>
</dbReference>
<dbReference type="InterPro" id="IPR017900">
    <property type="entry name" value="4Fe4S_Fe_S_CS"/>
</dbReference>
<evidence type="ECO:0000256" key="5">
    <source>
        <dbReference type="ARBA" id="ARBA00023004"/>
    </source>
</evidence>
<dbReference type="GO" id="GO:0016491">
    <property type="term" value="F:oxidoreductase activity"/>
    <property type="evidence" value="ECO:0007669"/>
    <property type="project" value="UniProtKB-ARBA"/>
</dbReference>
<dbReference type="Proteomes" id="UP000024332">
    <property type="component" value="Unassembled WGS sequence"/>
</dbReference>
<proteinExistence type="predicted"/>
<keyword evidence="3" id="KW-0479">Metal-binding</keyword>
<keyword evidence="9" id="KW-1185">Reference proteome</keyword>
<evidence type="ECO:0000256" key="3">
    <source>
        <dbReference type="ARBA" id="ARBA00022723"/>
    </source>
</evidence>
<dbReference type="InterPro" id="IPR017896">
    <property type="entry name" value="4Fe4S_Fe-S-bd"/>
</dbReference>
<sequence length="452" mass="50793">MEAINSSVNLDALNKAIDEVFYGEIDSTILYYLQSCVNCKACEAACPFTPTSLKYSPVNKAEVSRELYRYRFTVWGRTVGRFVGGSKKYLSLSEAETMFDYNWHCTNCGACMFVCPMGIDSGALINLMKEAAFKAGMVPKVYSDIANLEVSGNYWEIDVFRQAWNSLISKMKEAVGEVPLDKKGSEILFYASLYEAFVYPEVLINVAKILTKLKKDWTFMSKPLGVRPPIGMVLGDKDGALNVMKRVYNYFTDISPKYIVMTAGGFEYLSLKYTMHETFKVKPKYQVVHITEFLAKLYTEGEFEIEPIDKVITWHDPCQLGRRGGVYEAPRILLKALSKKFKELPSHGVNSFCCSRGGGGCGVPTLVENLAKMLNISISQEDKKFLDNTLLPLINAGEIKADEVKKIKAKEVATGCPVCIESIEFSLNYYHVDSDVLHIINLLTDNIKVRNK</sequence>
<organism evidence="8 9">
    <name type="scientific">Candidatus Acidianus copahuensis</name>
    <dbReference type="NCBI Taxonomy" id="1160895"/>
    <lineage>
        <taxon>Archaea</taxon>
        <taxon>Thermoproteota</taxon>
        <taxon>Thermoprotei</taxon>
        <taxon>Sulfolobales</taxon>
        <taxon>Sulfolobaceae</taxon>
        <taxon>Acidianus</taxon>
    </lineage>
</organism>
<dbReference type="GO" id="GO:0046872">
    <property type="term" value="F:metal ion binding"/>
    <property type="evidence" value="ECO:0007669"/>
    <property type="project" value="UniProtKB-KW"/>
</dbReference>
<dbReference type="EMBL" id="JFZT01000066">
    <property type="protein sequence ID" value="EZQ01617.1"/>
    <property type="molecule type" value="Genomic_DNA"/>
</dbReference>
<keyword evidence="2" id="KW-0004">4Fe-4S</keyword>
<name>A0A031LHI1_9CREN</name>
<feature type="domain" description="4Fe-4S ferredoxin-type" evidence="7">
    <location>
        <begin position="95"/>
        <end position="119"/>
    </location>
</feature>
<reference evidence="8 9" key="1">
    <citation type="submission" date="2014-03" db="EMBL/GenBank/DDBJ databases">
        <title>Draft genome sequence of the novel thermoacidophilic archaea Acidianus copahuensis ALE1 strain, isolated from Copahue volcanic area in Neuquen Argentina.</title>
        <authorList>
            <person name="Urbieta M.S."/>
            <person name="Rascovan N."/>
            <person name="Castro C."/>
            <person name="Revale S."/>
            <person name="Giaveno M.A."/>
            <person name="Vazquez M.P."/>
            <person name="Donati E.R."/>
        </authorList>
    </citation>
    <scope>NUCLEOTIDE SEQUENCE [LARGE SCALE GENOMIC DNA]</scope>
    <source>
        <strain evidence="8 9">ALE1</strain>
    </source>
</reference>
<evidence type="ECO:0000256" key="4">
    <source>
        <dbReference type="ARBA" id="ARBA00022982"/>
    </source>
</evidence>
<evidence type="ECO:0000313" key="8">
    <source>
        <dbReference type="EMBL" id="EZQ01617.1"/>
    </source>
</evidence>
<evidence type="ECO:0000256" key="2">
    <source>
        <dbReference type="ARBA" id="ARBA00022485"/>
    </source>
</evidence>
<evidence type="ECO:0000313" key="9">
    <source>
        <dbReference type="Proteomes" id="UP000024332"/>
    </source>
</evidence>
<evidence type="ECO:0000256" key="1">
    <source>
        <dbReference type="ARBA" id="ARBA00022448"/>
    </source>
</evidence>
<gene>
    <name evidence="8" type="ORF">CM19_12755</name>
</gene>
<dbReference type="Pfam" id="PF13183">
    <property type="entry name" value="Fer4_8"/>
    <property type="match status" value="1"/>
</dbReference>
<dbReference type="GO" id="GO:0051539">
    <property type="term" value="F:4 iron, 4 sulfur cluster binding"/>
    <property type="evidence" value="ECO:0007669"/>
    <property type="project" value="UniProtKB-KW"/>
</dbReference>
<accession>A0A031LHI1</accession>
<dbReference type="PROSITE" id="PS51379">
    <property type="entry name" value="4FE4S_FER_2"/>
    <property type="match status" value="2"/>
</dbReference>
<dbReference type="Gene3D" id="1.10.1060.10">
    <property type="entry name" value="Alpha-helical ferredoxin"/>
    <property type="match status" value="1"/>
</dbReference>
<dbReference type="OrthoDB" id="42878at2157"/>
<comment type="caution">
    <text evidence="8">The sequence shown here is derived from an EMBL/GenBank/DDBJ whole genome shotgun (WGS) entry which is preliminary data.</text>
</comment>
<evidence type="ECO:0000256" key="6">
    <source>
        <dbReference type="ARBA" id="ARBA00023014"/>
    </source>
</evidence>
<keyword evidence="6" id="KW-0411">Iron-sulfur</keyword>
<dbReference type="RefSeq" id="WP_048100712.1">
    <property type="nucleotide sequence ID" value="NZ_JFZT01000066.1"/>
</dbReference>
<dbReference type="InterPro" id="IPR004017">
    <property type="entry name" value="Cys_rich_dom"/>
</dbReference>
<dbReference type="InterPro" id="IPR009051">
    <property type="entry name" value="Helical_ferredxn"/>
</dbReference>
<dbReference type="Pfam" id="PF02754">
    <property type="entry name" value="CCG"/>
    <property type="match status" value="1"/>
</dbReference>
<keyword evidence="5" id="KW-0408">Iron</keyword>
<protein>
    <recommendedName>
        <fullName evidence="7">4Fe-4S ferredoxin-type domain-containing protein</fullName>
    </recommendedName>
</protein>
<dbReference type="AlphaFoldDB" id="A0A031LHI1"/>
<dbReference type="STRING" id="1160895.CM19_12755"/>
<dbReference type="PROSITE" id="PS00198">
    <property type="entry name" value="4FE4S_FER_1"/>
    <property type="match status" value="2"/>
</dbReference>
<feature type="domain" description="4Fe-4S ferredoxin-type" evidence="7">
    <location>
        <begin position="27"/>
        <end position="56"/>
    </location>
</feature>